<evidence type="ECO:0000256" key="3">
    <source>
        <dbReference type="SAM" id="MobiDB-lite"/>
    </source>
</evidence>
<evidence type="ECO:0000313" key="6">
    <source>
        <dbReference type="EMBL" id="RLM78594.1"/>
    </source>
</evidence>
<name>A0A3L6QD56_PANMI</name>
<accession>A0A3L6QD56</accession>
<protein>
    <submittedName>
        <fullName evidence="6">Vesicle-associated protein 1-2-like</fullName>
    </submittedName>
</protein>
<feature type="domain" description="MSP" evidence="5">
    <location>
        <begin position="172"/>
        <end position="292"/>
    </location>
</feature>
<dbReference type="EMBL" id="PQIB02000012">
    <property type="protein sequence ID" value="RLM78594.1"/>
    <property type="molecule type" value="Genomic_DNA"/>
</dbReference>
<dbReference type="InterPro" id="IPR008962">
    <property type="entry name" value="PapD-like_sf"/>
</dbReference>
<dbReference type="Pfam" id="PF00635">
    <property type="entry name" value="Motile_Sperm"/>
    <property type="match status" value="1"/>
</dbReference>
<dbReference type="Gene3D" id="2.60.40.10">
    <property type="entry name" value="Immunoglobulins"/>
    <property type="match status" value="1"/>
</dbReference>
<keyword evidence="7" id="KW-1185">Reference proteome</keyword>
<dbReference type="GO" id="GO:0005886">
    <property type="term" value="C:plasma membrane"/>
    <property type="evidence" value="ECO:0007669"/>
    <property type="project" value="TreeGrafter"/>
</dbReference>
<dbReference type="PANTHER" id="PTHR10809">
    <property type="entry name" value="VESICLE-ASSOCIATED MEMBRANE PROTEIN-ASSOCIATED PROTEIN"/>
    <property type="match status" value="1"/>
</dbReference>
<evidence type="ECO:0000313" key="7">
    <source>
        <dbReference type="Proteomes" id="UP000275267"/>
    </source>
</evidence>
<feature type="compositionally biased region" description="Basic residues" evidence="3">
    <location>
        <begin position="122"/>
        <end position="131"/>
    </location>
</feature>
<feature type="region of interest" description="Disordered" evidence="3">
    <location>
        <begin position="121"/>
        <end position="156"/>
    </location>
</feature>
<evidence type="ECO:0000256" key="2">
    <source>
        <dbReference type="SAM" id="Coils"/>
    </source>
</evidence>
<comment type="similarity">
    <text evidence="1">Belongs to the VAMP-associated protein (VAP) (TC 9.B.17) family.</text>
</comment>
<comment type="caution">
    <text evidence="6">The sequence shown here is derived from an EMBL/GenBank/DDBJ whole genome shotgun (WGS) entry which is preliminary data.</text>
</comment>
<dbReference type="AlphaFoldDB" id="A0A3L6QD56"/>
<proteinExistence type="inferred from homology"/>
<sequence length="374" mass="41936">MRTRNGLRCQRRNRLPSPDPSFRLRWENGELELEGNGRASWGLGERDERKRLARSLPASLTPVILVWTRLCGVHTNILRRHVAGAAARAASLLAPSKARIFPGSGFPVRLRFLLRSRNIDSRRKKQRRRRGEGRGIENPDFNPHLAAPTGADRVPFDCPRRPGVMSTEAGELLGIDPVELRFPFELNKQISCTLQLTNKTDKQVAFKVKTTSPKKYCVRPNNGIVAPRSTADVVVTMQAQREAPPDMQCKDKFLVQSAIVAKEIVPKEVTGDMFTKESGNVVDEVKLKVVYLTPSTQSEGFEDGSAGSLYYQEPFALISKLMEEKNSAVELNNKLRQELDLLRRDISRQHGGFSLVLVLVVAIMGILLGFLMKR</sequence>
<keyword evidence="4" id="KW-1133">Transmembrane helix</keyword>
<gene>
    <name evidence="6" type="ORF">C2845_PM12G21860</name>
</gene>
<evidence type="ECO:0000259" key="5">
    <source>
        <dbReference type="PROSITE" id="PS50202"/>
    </source>
</evidence>
<dbReference type="Proteomes" id="UP000275267">
    <property type="component" value="Unassembled WGS sequence"/>
</dbReference>
<dbReference type="FunFam" id="2.60.40.10:FF:000813">
    <property type="entry name" value="Vesicle-associated protein 1-1"/>
    <property type="match status" value="1"/>
</dbReference>
<dbReference type="InterPro" id="IPR016763">
    <property type="entry name" value="VAP"/>
</dbReference>
<dbReference type="GO" id="GO:0090158">
    <property type="term" value="P:endoplasmic reticulum membrane organization"/>
    <property type="evidence" value="ECO:0007669"/>
    <property type="project" value="TreeGrafter"/>
</dbReference>
<evidence type="ECO:0000256" key="1">
    <source>
        <dbReference type="ARBA" id="ARBA00008932"/>
    </source>
</evidence>
<dbReference type="PROSITE" id="PS50202">
    <property type="entry name" value="MSP"/>
    <property type="match status" value="1"/>
</dbReference>
<dbReference type="SUPFAM" id="SSF49354">
    <property type="entry name" value="PapD-like"/>
    <property type="match status" value="1"/>
</dbReference>
<dbReference type="PANTHER" id="PTHR10809:SF103">
    <property type="entry name" value="OS02G0643000 PROTEIN"/>
    <property type="match status" value="1"/>
</dbReference>
<organism evidence="6 7">
    <name type="scientific">Panicum miliaceum</name>
    <name type="common">Proso millet</name>
    <name type="synonym">Broomcorn millet</name>
    <dbReference type="NCBI Taxonomy" id="4540"/>
    <lineage>
        <taxon>Eukaryota</taxon>
        <taxon>Viridiplantae</taxon>
        <taxon>Streptophyta</taxon>
        <taxon>Embryophyta</taxon>
        <taxon>Tracheophyta</taxon>
        <taxon>Spermatophyta</taxon>
        <taxon>Magnoliopsida</taxon>
        <taxon>Liliopsida</taxon>
        <taxon>Poales</taxon>
        <taxon>Poaceae</taxon>
        <taxon>PACMAD clade</taxon>
        <taxon>Panicoideae</taxon>
        <taxon>Panicodae</taxon>
        <taxon>Paniceae</taxon>
        <taxon>Panicinae</taxon>
        <taxon>Panicum</taxon>
        <taxon>Panicum sect. Panicum</taxon>
    </lineage>
</organism>
<evidence type="ECO:0000256" key="4">
    <source>
        <dbReference type="SAM" id="Phobius"/>
    </source>
</evidence>
<feature type="coiled-coil region" evidence="2">
    <location>
        <begin position="318"/>
        <end position="345"/>
    </location>
</feature>
<dbReference type="OrthoDB" id="264603at2759"/>
<dbReference type="InterPro" id="IPR000535">
    <property type="entry name" value="MSP_dom"/>
</dbReference>
<dbReference type="GO" id="GO:0005789">
    <property type="term" value="C:endoplasmic reticulum membrane"/>
    <property type="evidence" value="ECO:0007669"/>
    <property type="project" value="InterPro"/>
</dbReference>
<dbReference type="GO" id="GO:0061817">
    <property type="term" value="P:endoplasmic reticulum-plasma membrane tethering"/>
    <property type="evidence" value="ECO:0007669"/>
    <property type="project" value="TreeGrafter"/>
</dbReference>
<dbReference type="STRING" id="4540.A0A3L6QD56"/>
<feature type="transmembrane region" description="Helical" evidence="4">
    <location>
        <begin position="352"/>
        <end position="372"/>
    </location>
</feature>
<keyword evidence="4" id="KW-0472">Membrane</keyword>
<dbReference type="InterPro" id="IPR013783">
    <property type="entry name" value="Ig-like_fold"/>
</dbReference>
<keyword evidence="4" id="KW-0812">Transmembrane</keyword>
<reference evidence="7" key="1">
    <citation type="journal article" date="2019" name="Nat. Commun.">
        <title>The genome of broomcorn millet.</title>
        <authorList>
            <person name="Zou C."/>
            <person name="Miki D."/>
            <person name="Li D."/>
            <person name="Tang Q."/>
            <person name="Xiao L."/>
            <person name="Rajput S."/>
            <person name="Deng P."/>
            <person name="Jia W."/>
            <person name="Huang R."/>
            <person name="Zhang M."/>
            <person name="Sun Y."/>
            <person name="Hu J."/>
            <person name="Fu X."/>
            <person name="Schnable P.S."/>
            <person name="Li F."/>
            <person name="Zhang H."/>
            <person name="Feng B."/>
            <person name="Zhu X."/>
            <person name="Liu R."/>
            <person name="Schnable J.C."/>
            <person name="Zhu J.-K."/>
            <person name="Zhang H."/>
        </authorList>
    </citation>
    <scope>NUCLEOTIDE SEQUENCE [LARGE SCALE GENOMIC DNA]</scope>
</reference>
<keyword evidence="2" id="KW-0175">Coiled coil</keyword>